<evidence type="ECO:0000256" key="2">
    <source>
        <dbReference type="ARBA" id="ARBA00022801"/>
    </source>
</evidence>
<comment type="similarity">
    <text evidence="1">Belongs to the sulfatase family.</text>
</comment>
<dbReference type="InterPro" id="IPR000917">
    <property type="entry name" value="Sulfatase_N"/>
</dbReference>
<evidence type="ECO:0000256" key="3">
    <source>
        <dbReference type="SAM" id="SignalP"/>
    </source>
</evidence>
<dbReference type="SUPFAM" id="SSF53649">
    <property type="entry name" value="Alkaline phosphatase-like"/>
    <property type="match status" value="1"/>
</dbReference>
<dbReference type="InterPro" id="IPR017850">
    <property type="entry name" value="Alkaline_phosphatase_core_sf"/>
</dbReference>
<evidence type="ECO:0000313" key="6">
    <source>
        <dbReference type="Proteomes" id="UP000647133"/>
    </source>
</evidence>
<protein>
    <submittedName>
        <fullName evidence="5">Sulfatase-like hydrolase/transferase</fullName>
    </submittedName>
</protein>
<feature type="chain" id="PRO_5046855941" evidence="3">
    <location>
        <begin position="23"/>
        <end position="473"/>
    </location>
</feature>
<dbReference type="InterPro" id="IPR050738">
    <property type="entry name" value="Sulfatase"/>
</dbReference>
<dbReference type="EMBL" id="JACYTQ010000002">
    <property type="protein sequence ID" value="MBD8488715.1"/>
    <property type="molecule type" value="Genomic_DNA"/>
</dbReference>
<evidence type="ECO:0000256" key="1">
    <source>
        <dbReference type="ARBA" id="ARBA00008779"/>
    </source>
</evidence>
<keyword evidence="6" id="KW-1185">Reference proteome</keyword>
<dbReference type="PANTHER" id="PTHR42693">
    <property type="entry name" value="ARYLSULFATASE FAMILY MEMBER"/>
    <property type="match status" value="1"/>
</dbReference>
<dbReference type="Pfam" id="PF00884">
    <property type="entry name" value="Sulfatase"/>
    <property type="match status" value="1"/>
</dbReference>
<dbReference type="Proteomes" id="UP000647133">
    <property type="component" value="Unassembled WGS sequence"/>
</dbReference>
<accession>A0ABR9AIQ2</accession>
<keyword evidence="2" id="KW-0378">Hydrolase</keyword>
<evidence type="ECO:0000313" key="5">
    <source>
        <dbReference type="EMBL" id="MBD8488715.1"/>
    </source>
</evidence>
<reference evidence="5 6" key="1">
    <citation type="submission" date="2020-09" db="EMBL/GenBank/DDBJ databases">
        <title>Echinicola sp. CAU 1574 isolated from sand of Sido Beach.</title>
        <authorList>
            <person name="Kim W."/>
        </authorList>
    </citation>
    <scope>NUCLEOTIDE SEQUENCE [LARGE SCALE GENOMIC DNA]</scope>
    <source>
        <strain evidence="5 6">CAU 1574</strain>
    </source>
</reference>
<gene>
    <name evidence="5" type="ORF">IFO69_08165</name>
</gene>
<dbReference type="PANTHER" id="PTHR42693:SF53">
    <property type="entry name" value="ENDO-4-O-SULFATASE"/>
    <property type="match status" value="1"/>
</dbReference>
<name>A0ABR9AIQ2_9BACT</name>
<feature type="domain" description="Sulfatase N-terminal" evidence="4">
    <location>
        <begin position="25"/>
        <end position="371"/>
    </location>
</feature>
<evidence type="ECO:0000259" key="4">
    <source>
        <dbReference type="Pfam" id="PF00884"/>
    </source>
</evidence>
<keyword evidence="3" id="KW-0732">Signal</keyword>
<dbReference type="Gene3D" id="3.40.720.10">
    <property type="entry name" value="Alkaline Phosphatase, subunit A"/>
    <property type="match status" value="1"/>
</dbReference>
<sequence length="473" mass="54200">MCWAKSNLLTVIPLFISLFCYSQTPNIVMIMTDDQGWMDVGFNGNEVIKTPNMDKLASMGMIFNRFYSAGPVCSPTRASYITGRNPVRIGIADANQGHMKPEEITLPELLKDNGYATGHFGKWHLGTLTKETKDGNRGGRPEQETHYSLPSMHGYDTYFCSESKVATYDPLKVPEKFEDGESLRYGWKAIDKDKPSKAYGTFYWIEEEQMAKDNLEGDDARVIMDRVLPFIDQSIKDDDPFFTSIWFHTPHLPVVSDVQHRELYANLSFEKQLYYGTITALDEQIGRLWDYLEEHGLAENTLIFFCSDNGPEVQTPGSAGTFRGKKRSLYEGGVRVPAFVLWKGHIKGRNRTDFPAVTSDYLPTILDLLDIPYPNKRPIDGESFYPILLGSEQNRAKPIGFIYRNNQRISWVNEQYKLIRDDHQKPMELYDLINDPKESENIIQQLPFIAAQMETEINKWLISVENSKKGLDY</sequence>
<feature type="signal peptide" evidence="3">
    <location>
        <begin position="1"/>
        <end position="22"/>
    </location>
</feature>
<proteinExistence type="inferred from homology"/>
<dbReference type="Gene3D" id="3.30.1120.10">
    <property type="match status" value="1"/>
</dbReference>
<organism evidence="5 6">
    <name type="scientific">Echinicola arenosa</name>
    <dbReference type="NCBI Taxonomy" id="2774144"/>
    <lineage>
        <taxon>Bacteria</taxon>
        <taxon>Pseudomonadati</taxon>
        <taxon>Bacteroidota</taxon>
        <taxon>Cytophagia</taxon>
        <taxon>Cytophagales</taxon>
        <taxon>Cyclobacteriaceae</taxon>
        <taxon>Echinicola</taxon>
    </lineage>
</organism>
<comment type="caution">
    <text evidence="5">The sequence shown here is derived from an EMBL/GenBank/DDBJ whole genome shotgun (WGS) entry which is preliminary data.</text>
</comment>